<comment type="caution">
    <text evidence="2">The sequence shown here is derived from an EMBL/GenBank/DDBJ whole genome shotgun (WGS) entry which is preliminary data.</text>
</comment>
<evidence type="ECO:0000259" key="1">
    <source>
        <dbReference type="Pfam" id="PF01526"/>
    </source>
</evidence>
<keyword evidence="3" id="KW-1185">Reference proteome</keyword>
<dbReference type="Proteomes" id="UP000661607">
    <property type="component" value="Unassembled WGS sequence"/>
</dbReference>
<organism evidence="2 3">
    <name type="scientific">Nonomuraea africana</name>
    <dbReference type="NCBI Taxonomy" id="46171"/>
    <lineage>
        <taxon>Bacteria</taxon>
        <taxon>Bacillati</taxon>
        <taxon>Actinomycetota</taxon>
        <taxon>Actinomycetes</taxon>
        <taxon>Streptosporangiales</taxon>
        <taxon>Streptosporangiaceae</taxon>
        <taxon>Nonomuraea</taxon>
    </lineage>
</organism>
<accession>A0ABR9KE47</accession>
<proteinExistence type="predicted"/>
<evidence type="ECO:0000313" key="2">
    <source>
        <dbReference type="EMBL" id="MBE1559812.1"/>
    </source>
</evidence>
<feature type="domain" description="Tn3 transposase DDE" evidence="1">
    <location>
        <begin position="191"/>
        <end position="577"/>
    </location>
</feature>
<gene>
    <name evidence="2" type="ORF">H4W81_002591</name>
</gene>
<dbReference type="Pfam" id="PF01526">
    <property type="entry name" value="DDE_Tnp_Tn3"/>
    <property type="match status" value="1"/>
</dbReference>
<reference evidence="2 3" key="1">
    <citation type="submission" date="2020-10" db="EMBL/GenBank/DDBJ databases">
        <title>Sequencing the genomes of 1000 actinobacteria strains.</title>
        <authorList>
            <person name="Klenk H.-P."/>
        </authorList>
    </citation>
    <scope>NUCLEOTIDE SEQUENCE [LARGE SCALE GENOMIC DNA]</scope>
    <source>
        <strain evidence="2 3">DSM 43748</strain>
    </source>
</reference>
<name>A0ABR9KE47_9ACTN</name>
<protein>
    <submittedName>
        <fullName evidence="2">TnpA family transposase</fullName>
    </submittedName>
</protein>
<evidence type="ECO:0000313" key="3">
    <source>
        <dbReference type="Proteomes" id="UP000661607"/>
    </source>
</evidence>
<sequence length="606" mass="67007">MLEAVLFLRALRGAKAALVPERMAQQQPGPDGEPVTVTLSIDVEAFASGMWRKILRDKKRPGMLVRRHLEVCVFSYLAAELRSGDIAVAGSDSYANLHDQLMSWQECQPLVAAFCAQAGIPAAPGALTAYYRSKLAEVAAEVDAGYPGNTDLLLEGGRPVLRRRKGAERRPSALALEAAIHERLPQRALLDILTRTAYLLRWHRHFGPASGSDPKIRDAMGRYVLTAFSHGTLLGPTQVAAHMRGRVSVHELSLAGNKHTTASKIDAASVDVINAFNQLDVAGVWGDGKTAAADGSQIDTWDDNLLAETSIRYGGYGGIAYRLVSNTYIALFSRFIPCGVWEAVYLIDGLSKNASDVQPDTVHADTQGQSLPVFGLGALLGFDLLPRIRNWHDLVFYRPDEQVRYQHIDSLFGEEAVDWKLIETHWSDLLRTAISIRENKLSSVTLLRRLGNHSRKNRLYRAFRELGRAIRTITLLRYLSEPALREQITAITNRTEAFHGFADWLMFGGKLISHNDPDHHEKVVKFNELLANCVIYSNACDLTDATNALAAEGHPVDLDDLATISPYITHTIRRFGNWTLNLTPPDQAPATRLDLEPRVLFGASPT</sequence>
<dbReference type="InterPro" id="IPR002513">
    <property type="entry name" value="Tn3_Tnp_DDE_dom"/>
</dbReference>
<dbReference type="EMBL" id="JADBEF010000001">
    <property type="protein sequence ID" value="MBE1559812.1"/>
    <property type="molecule type" value="Genomic_DNA"/>
</dbReference>